<dbReference type="InterPro" id="IPR006171">
    <property type="entry name" value="TOPRIM_dom"/>
</dbReference>
<dbReference type="Proteomes" id="UP000093482">
    <property type="component" value="Unassembled WGS sequence"/>
</dbReference>
<keyword evidence="3" id="KW-1185">Reference proteome</keyword>
<dbReference type="Gene3D" id="3.40.1360.10">
    <property type="match status" value="1"/>
</dbReference>
<dbReference type="PANTHER" id="PTHR39156:SF2">
    <property type="entry name" value="DNA PRIMASE (BACTERIAL TYPE) AND SMALL PRIMASE-LIKE PROTEINS"/>
    <property type="match status" value="1"/>
</dbReference>
<dbReference type="EMBL" id="MATO01000015">
    <property type="protein sequence ID" value="OCS92540.1"/>
    <property type="molecule type" value="Genomic_DNA"/>
</dbReference>
<dbReference type="SUPFAM" id="SSF110455">
    <property type="entry name" value="Toprim domain"/>
    <property type="match status" value="1"/>
</dbReference>
<proteinExistence type="predicted"/>
<dbReference type="Pfam" id="PF01751">
    <property type="entry name" value="Toprim"/>
    <property type="match status" value="1"/>
</dbReference>
<dbReference type="PANTHER" id="PTHR39156">
    <property type="entry name" value="RIBONUCLEASE M5"/>
    <property type="match status" value="1"/>
</dbReference>
<gene>
    <name evidence="2" type="ORF">A6K76_06570</name>
</gene>
<evidence type="ECO:0000259" key="1">
    <source>
        <dbReference type="Pfam" id="PF01751"/>
    </source>
</evidence>
<evidence type="ECO:0000313" key="3">
    <source>
        <dbReference type="Proteomes" id="UP000093482"/>
    </source>
</evidence>
<sequence>MQCIIVEGKADVAQIAPLLTGDVHVLKTNGTMSEVALEELVEPYAHMELFTLFDADYTGDKLRALMNRLYSECTHIYIDEQFEAVEKTPRHVLYTLLHDASLHVKGDNGCNSGREMNGNKQ</sequence>
<dbReference type="AlphaFoldDB" id="A0A1C0YZD4"/>
<protein>
    <recommendedName>
        <fullName evidence="1">Toprim domain-containing protein</fullName>
    </recommendedName>
</protein>
<accession>A0A1C0YZD4</accession>
<comment type="caution">
    <text evidence="2">The sequence shown here is derived from an EMBL/GenBank/DDBJ whole genome shotgun (WGS) entry which is preliminary data.</text>
</comment>
<dbReference type="GO" id="GO:0006364">
    <property type="term" value="P:rRNA processing"/>
    <property type="evidence" value="ECO:0007669"/>
    <property type="project" value="TreeGrafter"/>
</dbReference>
<organism evidence="2 3">
    <name type="scientific">Caryophanon latum</name>
    <dbReference type="NCBI Taxonomy" id="33977"/>
    <lineage>
        <taxon>Bacteria</taxon>
        <taxon>Bacillati</taxon>
        <taxon>Bacillota</taxon>
        <taxon>Bacilli</taxon>
        <taxon>Bacillales</taxon>
        <taxon>Caryophanaceae</taxon>
        <taxon>Caryophanon</taxon>
    </lineage>
</organism>
<dbReference type="RefSeq" id="WP_066462397.1">
    <property type="nucleotide sequence ID" value="NZ_MATO01000015.1"/>
</dbReference>
<feature type="domain" description="Toprim" evidence="1">
    <location>
        <begin position="4"/>
        <end position="67"/>
    </location>
</feature>
<name>A0A1C0YZD4_9BACL</name>
<evidence type="ECO:0000313" key="2">
    <source>
        <dbReference type="EMBL" id="OCS92540.1"/>
    </source>
</evidence>
<dbReference type="GO" id="GO:0043822">
    <property type="term" value="F:ribonuclease M5 activity"/>
    <property type="evidence" value="ECO:0007669"/>
    <property type="project" value="TreeGrafter"/>
</dbReference>
<reference evidence="2 3" key="1">
    <citation type="submission" date="2016-07" db="EMBL/GenBank/DDBJ databases">
        <title>Caryophanon latum genome sequencing.</title>
        <authorList>
            <person name="Verma A."/>
            <person name="Pal Y."/>
            <person name="Krishnamurthi S."/>
        </authorList>
    </citation>
    <scope>NUCLEOTIDE SEQUENCE [LARGE SCALE GENOMIC DNA]</scope>
    <source>
        <strain evidence="2 3">DSM 14151</strain>
    </source>
</reference>